<sequence length="178" mass="20343">MIARLCLTDFGEVKEGYMLGKQTTLDDIYEVVLFIKDNAAMQQDMDARFAQVDERFDKVDARFAQVDERFDKIDVRFDCVDREIVGLTETVSFIKDNAAMQADMKKGFEEITEMTQFIIDTGATKEDVHALSDRVDHADARIQDVSNELKQHRKTTEEDITALAKDVVGFRVKQFGNS</sequence>
<evidence type="ECO:0000256" key="1">
    <source>
        <dbReference type="SAM" id="Coils"/>
    </source>
</evidence>
<dbReference type="EMBL" id="PFCB01000021">
    <property type="protein sequence ID" value="PIR74427.1"/>
    <property type="molecule type" value="Genomic_DNA"/>
</dbReference>
<protein>
    <recommendedName>
        <fullName evidence="4">t-SNARE coiled-coil homology domain-containing protein</fullName>
    </recommendedName>
</protein>
<accession>A0A2H0TSP8</accession>
<comment type="caution">
    <text evidence="2">The sequence shown here is derived from an EMBL/GenBank/DDBJ whole genome shotgun (WGS) entry which is preliminary data.</text>
</comment>
<reference evidence="3" key="1">
    <citation type="submission" date="2017-09" db="EMBL/GenBank/DDBJ databases">
        <title>Depth-based differentiation of microbial function through sediment-hosted aquifers and enrichment of novel symbionts in the deep terrestrial subsurface.</title>
        <authorList>
            <person name="Probst A.J."/>
            <person name="Ladd B."/>
            <person name="Jarett J.K."/>
            <person name="Geller-Mcgrath D.E."/>
            <person name="Sieber C.M.K."/>
            <person name="Emerson J.B."/>
            <person name="Anantharaman K."/>
            <person name="Thomas B.C."/>
            <person name="Malmstrom R."/>
            <person name="Stieglmeier M."/>
            <person name="Klingl A."/>
            <person name="Woyke T."/>
            <person name="Ryan C.M."/>
            <person name="Banfield J.F."/>
        </authorList>
    </citation>
    <scope>NUCLEOTIDE SEQUENCE [LARGE SCALE GENOMIC DNA]</scope>
</reference>
<proteinExistence type="predicted"/>
<dbReference type="Gene3D" id="3.90.20.10">
    <property type="match status" value="1"/>
</dbReference>
<evidence type="ECO:0000313" key="2">
    <source>
        <dbReference type="EMBL" id="PIR74427.1"/>
    </source>
</evidence>
<gene>
    <name evidence="2" type="ORF">COU35_02475</name>
</gene>
<evidence type="ECO:0000313" key="3">
    <source>
        <dbReference type="Proteomes" id="UP000230154"/>
    </source>
</evidence>
<dbReference type="Proteomes" id="UP000230154">
    <property type="component" value="Unassembled WGS sequence"/>
</dbReference>
<name>A0A2H0TSP8_9BACT</name>
<keyword evidence="1" id="KW-0175">Coiled coil</keyword>
<organism evidence="2 3">
    <name type="scientific">Candidatus Magasanikbacteria bacterium CG10_big_fil_rev_8_21_14_0_10_47_10</name>
    <dbReference type="NCBI Taxonomy" id="1974652"/>
    <lineage>
        <taxon>Bacteria</taxon>
        <taxon>Candidatus Magasanikiibacteriota</taxon>
    </lineage>
</organism>
<feature type="coiled-coil region" evidence="1">
    <location>
        <begin position="128"/>
        <end position="155"/>
    </location>
</feature>
<evidence type="ECO:0008006" key="4">
    <source>
        <dbReference type="Google" id="ProtNLM"/>
    </source>
</evidence>
<dbReference type="AlphaFoldDB" id="A0A2H0TSP8"/>